<organism evidence="8 9">
    <name type="scientific">Clostridium fallax</name>
    <dbReference type="NCBI Taxonomy" id="1533"/>
    <lineage>
        <taxon>Bacteria</taxon>
        <taxon>Bacillati</taxon>
        <taxon>Bacillota</taxon>
        <taxon>Clostridia</taxon>
        <taxon>Eubacteriales</taxon>
        <taxon>Clostridiaceae</taxon>
        <taxon>Clostridium</taxon>
    </lineage>
</organism>
<keyword evidence="9" id="KW-1185">Reference proteome</keyword>
<evidence type="ECO:0000256" key="1">
    <source>
        <dbReference type="ARBA" id="ARBA00004651"/>
    </source>
</evidence>
<dbReference type="Proteomes" id="UP000184035">
    <property type="component" value="Unassembled WGS sequence"/>
</dbReference>
<dbReference type="AlphaFoldDB" id="A0A1M4TTH0"/>
<evidence type="ECO:0000259" key="7">
    <source>
        <dbReference type="Pfam" id="PF10035"/>
    </source>
</evidence>
<keyword evidence="4 6" id="KW-1133">Transmembrane helix</keyword>
<dbReference type="InterPro" id="IPR019264">
    <property type="entry name" value="DUF2179"/>
</dbReference>
<dbReference type="PIRSF" id="PIRSF006483">
    <property type="entry name" value="Membrane_protein_YitT"/>
    <property type="match status" value="1"/>
</dbReference>
<keyword evidence="5 6" id="KW-0472">Membrane</keyword>
<feature type="transmembrane region" description="Helical" evidence="6">
    <location>
        <begin position="12"/>
        <end position="32"/>
    </location>
</feature>
<evidence type="ECO:0000313" key="8">
    <source>
        <dbReference type="EMBL" id="SHE47743.1"/>
    </source>
</evidence>
<comment type="subcellular location">
    <subcellularLocation>
        <location evidence="1">Cell membrane</location>
        <topology evidence="1">Multi-pass membrane protein</topology>
    </subcellularLocation>
</comment>
<dbReference type="EMBL" id="FQVM01000003">
    <property type="protein sequence ID" value="SHE47743.1"/>
    <property type="molecule type" value="Genomic_DNA"/>
</dbReference>
<feature type="domain" description="DUF2179" evidence="7">
    <location>
        <begin position="225"/>
        <end position="279"/>
    </location>
</feature>
<dbReference type="OrthoDB" id="3180973at2"/>
<dbReference type="PANTHER" id="PTHR33545:SF5">
    <property type="entry name" value="UPF0750 MEMBRANE PROTEIN YITT"/>
    <property type="match status" value="1"/>
</dbReference>
<dbReference type="GO" id="GO:0005886">
    <property type="term" value="C:plasma membrane"/>
    <property type="evidence" value="ECO:0007669"/>
    <property type="project" value="UniProtKB-SubCell"/>
</dbReference>
<keyword evidence="3 6" id="KW-0812">Transmembrane</keyword>
<dbReference type="InterPro" id="IPR051461">
    <property type="entry name" value="UPF0750_membrane"/>
</dbReference>
<protein>
    <submittedName>
        <fullName evidence="8">Uncharacterized membrane-anchored protein YitT, contains DUF161 and DUF2179 domains</fullName>
    </submittedName>
</protein>
<gene>
    <name evidence="8" type="ORF">SAMN05443638_103111</name>
</gene>
<dbReference type="InterPro" id="IPR003740">
    <property type="entry name" value="YitT"/>
</dbReference>
<evidence type="ECO:0000313" key="9">
    <source>
        <dbReference type="Proteomes" id="UP000184035"/>
    </source>
</evidence>
<dbReference type="RefSeq" id="WP_072892765.1">
    <property type="nucleotide sequence ID" value="NZ_FQVM01000003.1"/>
</dbReference>
<dbReference type="Pfam" id="PF10035">
    <property type="entry name" value="DUF2179"/>
    <property type="match status" value="1"/>
</dbReference>
<feature type="transmembrane region" description="Helical" evidence="6">
    <location>
        <begin position="179"/>
        <end position="196"/>
    </location>
</feature>
<evidence type="ECO:0000256" key="6">
    <source>
        <dbReference type="SAM" id="Phobius"/>
    </source>
</evidence>
<dbReference type="InterPro" id="IPR015867">
    <property type="entry name" value="N-reg_PII/ATP_PRibTrfase_C"/>
</dbReference>
<feature type="transmembrane region" description="Helical" evidence="6">
    <location>
        <begin position="151"/>
        <end position="173"/>
    </location>
</feature>
<accession>A0A1M4TTH0</accession>
<feature type="transmembrane region" description="Helical" evidence="6">
    <location>
        <begin position="80"/>
        <end position="98"/>
    </location>
</feature>
<dbReference type="PANTHER" id="PTHR33545">
    <property type="entry name" value="UPF0750 MEMBRANE PROTEIN YITT-RELATED"/>
    <property type="match status" value="1"/>
</dbReference>
<sequence length="285" mass="31352">MGYIKSKKSYILDILIIILGCFIASLGVNLFLCHAKLLSGGATGVALIIQYLTGFKAGFTVFILNLPLFVLSYFKLDKKFTVYSAIGMVALSIALLITEPLSSFVQIDDILLHCIYGGALCGIGYGLVFSRNGSTGGTDIITMVIRKKFSNFNIGSVGFALNLIIILIGIIFFGVSKGLYTLISMFIQGYVLDIVIKGVSSKNLLFIITDKEDEVIDYIIKDLHRGVTSLRAEGEYTHDSKKMLYCIVTAREMIELKSTIHYIDPKAFITIMDTSEVKGKGFKNI</sequence>
<evidence type="ECO:0000256" key="2">
    <source>
        <dbReference type="ARBA" id="ARBA00022475"/>
    </source>
</evidence>
<dbReference type="Pfam" id="PF02588">
    <property type="entry name" value="YitT_membrane"/>
    <property type="match status" value="1"/>
</dbReference>
<reference evidence="8 9" key="1">
    <citation type="submission" date="2016-11" db="EMBL/GenBank/DDBJ databases">
        <authorList>
            <person name="Jaros S."/>
            <person name="Januszkiewicz K."/>
            <person name="Wedrychowicz H."/>
        </authorList>
    </citation>
    <scope>NUCLEOTIDE SEQUENCE [LARGE SCALE GENOMIC DNA]</scope>
    <source>
        <strain evidence="8 9">DSM 2631</strain>
    </source>
</reference>
<evidence type="ECO:0000256" key="5">
    <source>
        <dbReference type="ARBA" id="ARBA00023136"/>
    </source>
</evidence>
<dbReference type="STRING" id="1533.SAMN05443638_103111"/>
<feature type="transmembrane region" description="Helical" evidence="6">
    <location>
        <begin position="44"/>
        <end position="68"/>
    </location>
</feature>
<feature type="transmembrane region" description="Helical" evidence="6">
    <location>
        <begin position="110"/>
        <end position="130"/>
    </location>
</feature>
<keyword evidence="2" id="KW-1003">Cell membrane</keyword>
<evidence type="ECO:0000256" key="3">
    <source>
        <dbReference type="ARBA" id="ARBA00022692"/>
    </source>
</evidence>
<name>A0A1M4TTH0_9CLOT</name>
<dbReference type="Gene3D" id="3.30.70.120">
    <property type="match status" value="1"/>
</dbReference>
<dbReference type="CDD" id="cd16380">
    <property type="entry name" value="YitT_C"/>
    <property type="match status" value="1"/>
</dbReference>
<evidence type="ECO:0000256" key="4">
    <source>
        <dbReference type="ARBA" id="ARBA00022989"/>
    </source>
</evidence>
<proteinExistence type="predicted"/>